<accession>A0A0C3JMP7</accession>
<feature type="disulfide bond" evidence="1">
    <location>
        <begin position="106"/>
        <end position="199"/>
    </location>
</feature>
<dbReference type="Pfam" id="PF00314">
    <property type="entry name" value="Thaumatin"/>
    <property type="match status" value="1"/>
</dbReference>
<dbReference type="PANTHER" id="PTHR31048">
    <property type="entry name" value="OS03G0233200 PROTEIN"/>
    <property type="match status" value="1"/>
</dbReference>
<feature type="disulfide bond" evidence="1">
    <location>
        <begin position="119"/>
        <end position="136"/>
    </location>
</feature>
<feature type="disulfide bond" evidence="1">
    <location>
        <begin position="42"/>
        <end position="51"/>
    </location>
</feature>
<keyword evidence="3" id="KW-1185">Reference proteome</keyword>
<evidence type="ECO:0000313" key="2">
    <source>
        <dbReference type="EMBL" id="KIO10448.1"/>
    </source>
</evidence>
<dbReference type="Gene3D" id="2.60.110.10">
    <property type="entry name" value="Thaumatin"/>
    <property type="match status" value="1"/>
</dbReference>
<dbReference type="EMBL" id="KN831952">
    <property type="protein sequence ID" value="KIO10448.1"/>
    <property type="molecule type" value="Genomic_DNA"/>
</dbReference>
<dbReference type="PROSITE" id="PS51367">
    <property type="entry name" value="THAUMATIN_2"/>
    <property type="match status" value="1"/>
</dbReference>
<evidence type="ECO:0000256" key="1">
    <source>
        <dbReference type="PIRSR" id="PIRSR002703-1"/>
    </source>
</evidence>
<dbReference type="OrthoDB" id="430315at2759"/>
<gene>
    <name evidence="2" type="ORF">M404DRAFT_13699</name>
</gene>
<dbReference type="PIRSF" id="PIRSF002703">
    <property type="entry name" value="Thaumatin"/>
    <property type="match status" value="1"/>
</dbReference>
<evidence type="ECO:0008006" key="4">
    <source>
        <dbReference type="Google" id="ProtNLM"/>
    </source>
</evidence>
<dbReference type="STRING" id="870435.A0A0C3JMP7"/>
<protein>
    <recommendedName>
        <fullName evidence="4">Thaumatin-like protein</fullName>
    </recommendedName>
</protein>
<dbReference type="InterPro" id="IPR001938">
    <property type="entry name" value="Thaumatin"/>
</dbReference>
<feature type="disulfide bond" evidence="1">
    <location>
        <begin position="140"/>
        <end position="154"/>
    </location>
</feature>
<organism evidence="2 3">
    <name type="scientific">Pisolithus tinctorius Marx 270</name>
    <dbReference type="NCBI Taxonomy" id="870435"/>
    <lineage>
        <taxon>Eukaryota</taxon>
        <taxon>Fungi</taxon>
        <taxon>Dikarya</taxon>
        <taxon>Basidiomycota</taxon>
        <taxon>Agaricomycotina</taxon>
        <taxon>Agaricomycetes</taxon>
        <taxon>Agaricomycetidae</taxon>
        <taxon>Boletales</taxon>
        <taxon>Sclerodermatineae</taxon>
        <taxon>Pisolithaceae</taxon>
        <taxon>Pisolithus</taxon>
    </lineage>
</organism>
<feature type="disulfide bond" evidence="1">
    <location>
        <begin position="111"/>
        <end position="180"/>
    </location>
</feature>
<dbReference type="HOGENOM" id="CLU_043181_4_0_1"/>
<dbReference type="InterPro" id="IPR037176">
    <property type="entry name" value="Osmotin/thaumatin-like_sf"/>
</dbReference>
<evidence type="ECO:0000313" key="3">
    <source>
        <dbReference type="Proteomes" id="UP000054217"/>
    </source>
</evidence>
<feature type="disulfide bond" evidence="1">
    <location>
        <begin position="56"/>
        <end position="62"/>
    </location>
</feature>
<reference evidence="2 3" key="1">
    <citation type="submission" date="2014-04" db="EMBL/GenBank/DDBJ databases">
        <authorList>
            <consortium name="DOE Joint Genome Institute"/>
            <person name="Kuo A."/>
            <person name="Kohler A."/>
            <person name="Costa M.D."/>
            <person name="Nagy L.G."/>
            <person name="Floudas D."/>
            <person name="Copeland A."/>
            <person name="Barry K.W."/>
            <person name="Cichocki N."/>
            <person name="Veneault-Fourrey C."/>
            <person name="LaButti K."/>
            <person name="Lindquist E.A."/>
            <person name="Lipzen A."/>
            <person name="Lundell T."/>
            <person name="Morin E."/>
            <person name="Murat C."/>
            <person name="Sun H."/>
            <person name="Tunlid A."/>
            <person name="Henrissat B."/>
            <person name="Grigoriev I.V."/>
            <person name="Hibbett D.S."/>
            <person name="Martin F."/>
            <person name="Nordberg H.P."/>
            <person name="Cantor M.N."/>
            <person name="Hua S.X."/>
        </authorList>
    </citation>
    <scope>NUCLEOTIDE SEQUENCE [LARGE SCALE GENOMIC DNA]</scope>
    <source>
        <strain evidence="2 3">Marx 270</strain>
    </source>
</reference>
<name>A0A0C3JMP7_PISTI</name>
<dbReference type="InParanoid" id="A0A0C3JMP7"/>
<sequence>MFTAIGTAPTYPGGWEAPAGTSVTFTVPDNWSSARIWGRRGCTFTADSNSCLDGGCSGGLQCNGIGAPPATLAEFTLGGDTGTDYYDVSLVDGFNLPVSITNNVGCSVADCPVDLGPNCPTPLRGPFDVSGNIVGCKSACEAGLDSDTANSPNCCTGNYSTPATCPSSGVQYYSYFKNNCPNSYCYAYDESSGTALWTCDGTKSPAYTITFCPE</sequence>
<keyword evidence="1" id="KW-1015">Disulfide bond</keyword>
<dbReference type="Proteomes" id="UP000054217">
    <property type="component" value="Unassembled WGS sequence"/>
</dbReference>
<dbReference type="SMART" id="SM00205">
    <property type="entry name" value="THN"/>
    <property type="match status" value="1"/>
</dbReference>
<proteinExistence type="predicted"/>
<reference evidence="3" key="2">
    <citation type="submission" date="2015-01" db="EMBL/GenBank/DDBJ databases">
        <title>Evolutionary Origins and Diversification of the Mycorrhizal Mutualists.</title>
        <authorList>
            <consortium name="DOE Joint Genome Institute"/>
            <consortium name="Mycorrhizal Genomics Consortium"/>
            <person name="Kohler A."/>
            <person name="Kuo A."/>
            <person name="Nagy L.G."/>
            <person name="Floudas D."/>
            <person name="Copeland A."/>
            <person name="Barry K.W."/>
            <person name="Cichocki N."/>
            <person name="Veneault-Fourrey C."/>
            <person name="LaButti K."/>
            <person name="Lindquist E.A."/>
            <person name="Lipzen A."/>
            <person name="Lundell T."/>
            <person name="Morin E."/>
            <person name="Murat C."/>
            <person name="Riley R."/>
            <person name="Ohm R."/>
            <person name="Sun H."/>
            <person name="Tunlid A."/>
            <person name="Henrissat B."/>
            <person name="Grigoriev I.V."/>
            <person name="Hibbett D.S."/>
            <person name="Martin F."/>
        </authorList>
    </citation>
    <scope>NUCLEOTIDE SEQUENCE [LARGE SCALE GENOMIC DNA]</scope>
    <source>
        <strain evidence="3">Marx 270</strain>
    </source>
</reference>
<dbReference type="PRINTS" id="PR00347">
    <property type="entry name" value="THAUMATIN"/>
</dbReference>
<dbReference type="AlphaFoldDB" id="A0A0C3JMP7"/>
<feature type="disulfide bond" evidence="1">
    <location>
        <begin position="155"/>
        <end position="165"/>
    </location>
</feature>
<dbReference type="SUPFAM" id="SSF49870">
    <property type="entry name" value="Osmotin, thaumatin-like protein"/>
    <property type="match status" value="1"/>
</dbReference>